<dbReference type="SUPFAM" id="SSF53335">
    <property type="entry name" value="S-adenosyl-L-methionine-dependent methyltransferases"/>
    <property type="match status" value="1"/>
</dbReference>
<keyword evidence="2" id="KW-0489">Methyltransferase</keyword>
<evidence type="ECO:0000259" key="1">
    <source>
        <dbReference type="Pfam" id="PF05050"/>
    </source>
</evidence>
<comment type="caution">
    <text evidence="2">The sequence shown here is derived from an EMBL/GenBank/DDBJ whole genome shotgun (WGS) entry which is preliminary data.</text>
</comment>
<gene>
    <name evidence="2" type="ORF">UU42_C0011G0005</name>
</gene>
<reference evidence="2 3" key="1">
    <citation type="journal article" date="2015" name="Nature">
        <title>rRNA introns, odd ribosomes, and small enigmatic genomes across a large radiation of phyla.</title>
        <authorList>
            <person name="Brown C.T."/>
            <person name="Hug L.A."/>
            <person name="Thomas B.C."/>
            <person name="Sharon I."/>
            <person name="Castelle C.J."/>
            <person name="Singh A."/>
            <person name="Wilkins M.J."/>
            <person name="Williams K.H."/>
            <person name="Banfield J.F."/>
        </authorList>
    </citation>
    <scope>NUCLEOTIDE SEQUENCE [LARGE SCALE GENOMIC DNA]</scope>
</reference>
<keyword evidence="2" id="KW-0808">Transferase</keyword>
<evidence type="ECO:0000313" key="2">
    <source>
        <dbReference type="EMBL" id="KKR91459.1"/>
    </source>
</evidence>
<name>A0A0G0URP5_9BACT</name>
<dbReference type="NCBIfam" id="TIGR01444">
    <property type="entry name" value="fkbM_fam"/>
    <property type="match status" value="1"/>
</dbReference>
<dbReference type="Gene3D" id="3.40.50.150">
    <property type="entry name" value="Vaccinia Virus protein VP39"/>
    <property type="match status" value="1"/>
</dbReference>
<dbReference type="Pfam" id="PF05050">
    <property type="entry name" value="Methyltransf_21"/>
    <property type="match status" value="1"/>
</dbReference>
<dbReference type="GO" id="GO:0032259">
    <property type="term" value="P:methylation"/>
    <property type="evidence" value="ECO:0007669"/>
    <property type="project" value="UniProtKB-KW"/>
</dbReference>
<sequence>MKNKKGFGRLKHDLSGIYKNHGLKIALFYLVVKIITKLPLLSTILKKASKHKLLVKVRILNNWMYLNLLDPGISYRLIVNGIREQGHVEQIQGVLTSGMKGIDLGANIGYYVLIEGRLIGPAGKIFCIEPGPDNFYMLKKNILENNFGDRTKCFQYLIGDKNGRERLFLSAAANSHTVSAVSNRWVEVPMFTLDQFLASEDINPQEIDFIRMDIEGYEVMAIPNMNKLFTGRKKPLKLFIEVHPSAYEEWGWTLSKFMDYLMGHGFILRSIVKREKNEQGRKIERAVNVTNSEELPEIIKKMDEGEILGNIFLELPANQD</sequence>
<dbReference type="GO" id="GO:0008168">
    <property type="term" value="F:methyltransferase activity"/>
    <property type="evidence" value="ECO:0007669"/>
    <property type="project" value="UniProtKB-KW"/>
</dbReference>
<dbReference type="AlphaFoldDB" id="A0A0G0URP5"/>
<dbReference type="InterPro" id="IPR029063">
    <property type="entry name" value="SAM-dependent_MTases_sf"/>
</dbReference>
<proteinExistence type="predicted"/>
<dbReference type="PANTHER" id="PTHR34203">
    <property type="entry name" value="METHYLTRANSFERASE, FKBM FAMILY PROTEIN"/>
    <property type="match status" value="1"/>
</dbReference>
<organism evidence="2 3">
    <name type="scientific">Candidatus Woesebacteria bacterium GW2011_GWA1_41_13b</name>
    <dbReference type="NCBI Taxonomy" id="1618555"/>
    <lineage>
        <taxon>Bacteria</taxon>
        <taxon>Candidatus Woeseibacteriota</taxon>
    </lineage>
</organism>
<evidence type="ECO:0000313" key="3">
    <source>
        <dbReference type="Proteomes" id="UP000034676"/>
    </source>
</evidence>
<dbReference type="InterPro" id="IPR052514">
    <property type="entry name" value="SAM-dependent_MTase"/>
</dbReference>
<feature type="domain" description="Methyltransferase FkbM" evidence="1">
    <location>
        <begin position="103"/>
        <end position="267"/>
    </location>
</feature>
<protein>
    <submittedName>
        <fullName evidence="2">FkbM family methyltransferase</fullName>
    </submittedName>
</protein>
<dbReference type="PANTHER" id="PTHR34203:SF15">
    <property type="entry name" value="SLL1173 PROTEIN"/>
    <property type="match status" value="1"/>
</dbReference>
<dbReference type="InterPro" id="IPR006342">
    <property type="entry name" value="FkbM_mtfrase"/>
</dbReference>
<dbReference type="Proteomes" id="UP000034676">
    <property type="component" value="Unassembled WGS sequence"/>
</dbReference>
<accession>A0A0G0URP5</accession>
<dbReference type="EMBL" id="LCAO01000011">
    <property type="protein sequence ID" value="KKR91459.1"/>
    <property type="molecule type" value="Genomic_DNA"/>
</dbReference>